<dbReference type="Pfam" id="PF00440">
    <property type="entry name" value="TetR_N"/>
    <property type="match status" value="1"/>
</dbReference>
<dbReference type="EMBL" id="LR215729">
    <property type="protein sequence ID" value="VEV98928.1"/>
    <property type="molecule type" value="Genomic_DNA"/>
</dbReference>
<dbReference type="InterPro" id="IPR023772">
    <property type="entry name" value="DNA-bd_HTH_TetR-type_CS"/>
</dbReference>
<dbReference type="PANTHER" id="PTHR30055:SF234">
    <property type="entry name" value="HTH-TYPE TRANSCRIPTIONAL REGULATOR BETI"/>
    <property type="match status" value="1"/>
</dbReference>
<dbReference type="InterPro" id="IPR050109">
    <property type="entry name" value="HTH-type_TetR-like_transc_reg"/>
</dbReference>
<dbReference type="PROSITE" id="PS01081">
    <property type="entry name" value="HTH_TETR_1"/>
    <property type="match status" value="1"/>
</dbReference>
<name>A0A1I7BWS5_9PSED</name>
<dbReference type="InterPro" id="IPR001647">
    <property type="entry name" value="HTH_TetR"/>
</dbReference>
<dbReference type="GO" id="GO:0003700">
    <property type="term" value="F:DNA-binding transcription factor activity"/>
    <property type="evidence" value="ECO:0007669"/>
    <property type="project" value="TreeGrafter"/>
</dbReference>
<dbReference type="InterPro" id="IPR036271">
    <property type="entry name" value="Tet_transcr_reg_TetR-rel_C_sf"/>
</dbReference>
<evidence type="ECO:0000256" key="4">
    <source>
        <dbReference type="PROSITE-ProRule" id="PRU00335"/>
    </source>
</evidence>
<dbReference type="PROSITE" id="PS50977">
    <property type="entry name" value="HTH_TETR_2"/>
    <property type="match status" value="1"/>
</dbReference>
<feature type="DNA-binding region" description="H-T-H motif" evidence="4">
    <location>
        <begin position="39"/>
        <end position="58"/>
    </location>
</feature>
<dbReference type="RefSeq" id="WP_090511929.1">
    <property type="nucleotide sequence ID" value="NZ_FPBC01000006.1"/>
</dbReference>
<keyword evidence="2 4" id="KW-0238">DNA-binding</keyword>
<dbReference type="PANTHER" id="PTHR30055">
    <property type="entry name" value="HTH-TYPE TRANSCRIPTIONAL REGULATOR RUTR"/>
    <property type="match status" value="1"/>
</dbReference>
<evidence type="ECO:0000256" key="3">
    <source>
        <dbReference type="ARBA" id="ARBA00023163"/>
    </source>
</evidence>
<evidence type="ECO:0000313" key="5">
    <source>
        <dbReference type="EMBL" id="VEV98928.1"/>
    </source>
</evidence>
<gene>
    <name evidence="5" type="ORF">PMYSY11_3884</name>
</gene>
<accession>A0A1I7BWS5</accession>
<proteinExistence type="predicted"/>
<dbReference type="GO" id="GO:0000976">
    <property type="term" value="F:transcription cis-regulatory region binding"/>
    <property type="evidence" value="ECO:0007669"/>
    <property type="project" value="TreeGrafter"/>
</dbReference>
<keyword evidence="3" id="KW-0804">Transcription</keyword>
<keyword evidence="1" id="KW-0805">Transcription regulation</keyword>
<dbReference type="InterPro" id="IPR009057">
    <property type="entry name" value="Homeodomain-like_sf"/>
</dbReference>
<sequence>MVSPTSNAGRRPADTQLQREDLLIIAAEVFGRCGIKASSLRSIAVEAGVTPALFNYYFGKKSALVSAVAEELLLPKLIEIAKRIEQADQQPGELASVFVREVSAMVISNPWVPPLWVREILCEGGLLREYISGRMAPILPRLLAERFAHAQQRGTLNPSLDPRLLVVSLIGLTLLPFAAGPIWRNVFDNPPISHEQLVNHTLSLLQHGMEA</sequence>
<evidence type="ECO:0000256" key="2">
    <source>
        <dbReference type="ARBA" id="ARBA00023125"/>
    </source>
</evidence>
<dbReference type="SUPFAM" id="SSF48498">
    <property type="entry name" value="Tetracyclin repressor-like, C-terminal domain"/>
    <property type="match status" value="1"/>
</dbReference>
<dbReference type="SUPFAM" id="SSF46689">
    <property type="entry name" value="Homeodomain-like"/>
    <property type="match status" value="1"/>
</dbReference>
<dbReference type="AlphaFoldDB" id="A0A1I7BWS5"/>
<reference evidence="5" key="1">
    <citation type="submission" date="2019-02" db="EMBL/GenBank/DDBJ databases">
        <authorList>
            <consortium name="Genoscope - CEA"/>
            <person name="William W."/>
        </authorList>
    </citation>
    <scope>NUCLEOTIDE SEQUENCE [LARGE SCALE GENOMIC DNA]</scope>
    <source>
        <strain evidence="5">YSy11</strain>
    </source>
</reference>
<dbReference type="Gene3D" id="1.10.357.10">
    <property type="entry name" value="Tetracycline Repressor, domain 2"/>
    <property type="match status" value="1"/>
</dbReference>
<evidence type="ECO:0000256" key="1">
    <source>
        <dbReference type="ARBA" id="ARBA00023015"/>
    </source>
</evidence>
<organism evidence="5">
    <name type="scientific">Pseudomonas marincola</name>
    <dbReference type="NCBI Taxonomy" id="437900"/>
    <lineage>
        <taxon>Bacteria</taxon>
        <taxon>Pseudomonadati</taxon>
        <taxon>Pseudomonadota</taxon>
        <taxon>Gammaproteobacteria</taxon>
        <taxon>Pseudomonadales</taxon>
        <taxon>Pseudomonadaceae</taxon>
        <taxon>Pseudomonas</taxon>
    </lineage>
</organism>
<protein>
    <submittedName>
        <fullName evidence="5">TetR family transcriptional regulator</fullName>
    </submittedName>
</protein>
<dbReference type="STRING" id="437900.GCA_001940335_03928"/>